<dbReference type="SUPFAM" id="SSF53756">
    <property type="entry name" value="UDP-Glycosyltransferase/glycogen phosphorylase"/>
    <property type="match status" value="1"/>
</dbReference>
<dbReference type="GO" id="GO:0016757">
    <property type="term" value="F:glycosyltransferase activity"/>
    <property type="evidence" value="ECO:0007669"/>
    <property type="project" value="UniProtKB-KW"/>
</dbReference>
<evidence type="ECO:0000313" key="2">
    <source>
        <dbReference type="Proteomes" id="UP000318017"/>
    </source>
</evidence>
<evidence type="ECO:0000313" key="1">
    <source>
        <dbReference type="EMBL" id="QDV25781.1"/>
    </source>
</evidence>
<keyword evidence="1" id="KW-0808">Transferase</keyword>
<gene>
    <name evidence="1" type="primary">crtX</name>
    <name evidence="1" type="ORF">Q31a_41080</name>
</gene>
<reference evidence="1 2" key="1">
    <citation type="submission" date="2019-02" db="EMBL/GenBank/DDBJ databases">
        <title>Deep-cultivation of Planctomycetes and their phenomic and genomic characterization uncovers novel biology.</title>
        <authorList>
            <person name="Wiegand S."/>
            <person name="Jogler M."/>
            <person name="Boedeker C."/>
            <person name="Pinto D."/>
            <person name="Vollmers J."/>
            <person name="Rivas-Marin E."/>
            <person name="Kohn T."/>
            <person name="Peeters S.H."/>
            <person name="Heuer A."/>
            <person name="Rast P."/>
            <person name="Oberbeckmann S."/>
            <person name="Bunk B."/>
            <person name="Jeske O."/>
            <person name="Meyerdierks A."/>
            <person name="Storesund J.E."/>
            <person name="Kallscheuer N."/>
            <person name="Luecker S."/>
            <person name="Lage O.M."/>
            <person name="Pohl T."/>
            <person name="Merkel B.J."/>
            <person name="Hornburger P."/>
            <person name="Mueller R.-W."/>
            <person name="Bruemmer F."/>
            <person name="Labrenz M."/>
            <person name="Spormann A.M."/>
            <person name="Op den Camp H."/>
            <person name="Overmann J."/>
            <person name="Amann R."/>
            <person name="Jetten M.S.M."/>
            <person name="Mascher T."/>
            <person name="Medema M.H."/>
            <person name="Devos D.P."/>
            <person name="Kaster A.-K."/>
            <person name="Ovreas L."/>
            <person name="Rohde M."/>
            <person name="Galperin M.Y."/>
            <person name="Jogler C."/>
        </authorList>
    </citation>
    <scope>NUCLEOTIDE SEQUENCE [LARGE SCALE GENOMIC DNA]</scope>
    <source>
        <strain evidence="1 2">Q31a</strain>
    </source>
</reference>
<dbReference type="Gene3D" id="3.40.50.2000">
    <property type="entry name" value="Glycogen Phosphorylase B"/>
    <property type="match status" value="1"/>
</dbReference>
<sequence>MQCSALPTHQVRKLLLKHFGLVCPATTGHLNTILPLGKELRNRRHQVTLYGKLDAEKAVADAELGYVAIGEIEFPVGSMTTVLKNLGQLQGRAALAYTVQLFNENASVFLRDGPEVLRRTGVDGLIVDQATPEAGSVADYLGIPFVNLCSAVLLNRDDLVPSPFTSWKYNPSLFGLSK</sequence>
<dbReference type="EC" id="2.4.1.276" evidence="1"/>
<dbReference type="EMBL" id="CP036298">
    <property type="protein sequence ID" value="QDV25781.1"/>
    <property type="molecule type" value="Genomic_DNA"/>
</dbReference>
<organism evidence="1 2">
    <name type="scientific">Aureliella helgolandensis</name>
    <dbReference type="NCBI Taxonomy" id="2527968"/>
    <lineage>
        <taxon>Bacteria</taxon>
        <taxon>Pseudomonadati</taxon>
        <taxon>Planctomycetota</taxon>
        <taxon>Planctomycetia</taxon>
        <taxon>Pirellulales</taxon>
        <taxon>Pirellulaceae</taxon>
        <taxon>Aureliella</taxon>
    </lineage>
</organism>
<dbReference type="AlphaFoldDB" id="A0A518GAZ5"/>
<dbReference type="KEGG" id="ahel:Q31a_41080"/>
<proteinExistence type="predicted"/>
<protein>
    <submittedName>
        <fullName evidence="1">Zeaxanthin glucosyltransferase</fullName>
        <ecNumber evidence="1">2.4.1.276</ecNumber>
    </submittedName>
</protein>
<keyword evidence="2" id="KW-1185">Reference proteome</keyword>
<accession>A0A518GAZ5</accession>
<keyword evidence="1" id="KW-0328">Glycosyltransferase</keyword>
<name>A0A518GAZ5_9BACT</name>
<dbReference type="Proteomes" id="UP000318017">
    <property type="component" value="Chromosome"/>
</dbReference>